<dbReference type="Proteomes" id="UP000789595">
    <property type="component" value="Unassembled WGS sequence"/>
</dbReference>
<accession>A0A8J2S473</accession>
<dbReference type="OrthoDB" id="276989at2759"/>
<evidence type="ECO:0000256" key="3">
    <source>
        <dbReference type="ARBA" id="ARBA00022737"/>
    </source>
</evidence>
<keyword evidence="7" id="KW-1185">Reference proteome</keyword>
<evidence type="ECO:0000256" key="1">
    <source>
        <dbReference type="ARBA" id="ARBA00006375"/>
    </source>
</evidence>
<proteinExistence type="inferred from homology"/>
<comment type="caution">
    <text evidence="6">The sequence shown here is derived from an EMBL/GenBank/DDBJ whole genome shotgun (WGS) entry which is preliminary data.</text>
</comment>
<evidence type="ECO:0000256" key="2">
    <source>
        <dbReference type="ARBA" id="ARBA00022448"/>
    </source>
</evidence>
<keyword evidence="4" id="KW-1133">Transmembrane helix</keyword>
<keyword evidence="4" id="KW-0812">Transmembrane</keyword>
<name>A0A8J2S473_9STRA</name>
<dbReference type="AlphaFoldDB" id="A0A8J2S473"/>
<comment type="similarity">
    <text evidence="1">Belongs to the mitochondrial carrier (TC 2.A.29) family.</text>
</comment>
<keyword evidence="5" id="KW-0732">Signal</keyword>
<dbReference type="InterPro" id="IPR018247">
    <property type="entry name" value="EF_Hand_1_Ca_BS"/>
</dbReference>
<feature type="signal peptide" evidence="5">
    <location>
        <begin position="1"/>
        <end position="16"/>
    </location>
</feature>
<evidence type="ECO:0000313" key="6">
    <source>
        <dbReference type="EMBL" id="CAH0364793.1"/>
    </source>
</evidence>
<feature type="chain" id="PRO_5035147298" description="Calmodulin" evidence="5">
    <location>
        <begin position="17"/>
        <end position="393"/>
    </location>
</feature>
<sequence>MLRLLLISTAAPRAAPLDASPRARQTRRNILGCGSAIGIIAAAANAVPPPKTNVTEALAKNKVVVRRQDLLTEVVIDPKTGDELREIQLPAGYPKSLRPPRLVERRVSEAELALAAVVAGGTTEIARVAALHPLATLKSRAQARPGTGPLALIDADGNGIIEPREVKDLYAGLVPSVSAAARARSASCFWGRVDGVPLYHVDGVPLRAVEATPRRWRTAPRRRGDVDGVAPHTINTTVRRRGEEVATTTAEAAAVGFRRWPTLFAAELPYSLLRILGLAALDATTPTKGGVLDATARTVAVAVVAALLTTPLDVARTRVLLRTAPGAAESGPPALAATLAEVAAEGSLFSGAALRVAYTGVVVAASIPLRTLFYVGLRDWIILDEVFQFDAIT</sequence>
<evidence type="ECO:0000256" key="5">
    <source>
        <dbReference type="SAM" id="SignalP"/>
    </source>
</evidence>
<evidence type="ECO:0008006" key="8">
    <source>
        <dbReference type="Google" id="ProtNLM"/>
    </source>
</evidence>
<protein>
    <recommendedName>
        <fullName evidence="8">Calmodulin</fullName>
    </recommendedName>
</protein>
<gene>
    <name evidence="6" type="ORF">PECAL_1P11730</name>
</gene>
<keyword evidence="2" id="KW-0813">Transport</keyword>
<evidence type="ECO:0000256" key="4">
    <source>
        <dbReference type="ARBA" id="ARBA00022989"/>
    </source>
</evidence>
<reference evidence="6" key="1">
    <citation type="submission" date="2021-11" db="EMBL/GenBank/DDBJ databases">
        <authorList>
            <consortium name="Genoscope - CEA"/>
            <person name="William W."/>
        </authorList>
    </citation>
    <scope>NUCLEOTIDE SEQUENCE</scope>
</reference>
<dbReference type="PANTHER" id="PTHR45667">
    <property type="entry name" value="S-ADENOSYLMETHIONINE MITOCHONDRIAL CARRIER PROTEIN"/>
    <property type="match status" value="1"/>
</dbReference>
<keyword evidence="4" id="KW-0472">Membrane</keyword>
<dbReference type="PROSITE" id="PS00018">
    <property type="entry name" value="EF_HAND_1"/>
    <property type="match status" value="1"/>
</dbReference>
<evidence type="ECO:0000313" key="7">
    <source>
        <dbReference type="Proteomes" id="UP000789595"/>
    </source>
</evidence>
<keyword evidence="3" id="KW-0677">Repeat</keyword>
<organism evidence="6 7">
    <name type="scientific">Pelagomonas calceolata</name>
    <dbReference type="NCBI Taxonomy" id="35677"/>
    <lineage>
        <taxon>Eukaryota</taxon>
        <taxon>Sar</taxon>
        <taxon>Stramenopiles</taxon>
        <taxon>Ochrophyta</taxon>
        <taxon>Pelagophyceae</taxon>
        <taxon>Pelagomonadales</taxon>
        <taxon>Pelagomonadaceae</taxon>
        <taxon>Pelagomonas</taxon>
    </lineage>
</organism>
<dbReference type="EMBL" id="CAKKNE010000001">
    <property type="protein sequence ID" value="CAH0364793.1"/>
    <property type="molecule type" value="Genomic_DNA"/>
</dbReference>